<protein>
    <recommendedName>
        <fullName evidence="1">DUF6532 domain-containing protein</fullName>
    </recommendedName>
</protein>
<comment type="caution">
    <text evidence="2">The sequence shown here is derived from an EMBL/GenBank/DDBJ whole genome shotgun (WGS) entry which is preliminary data.</text>
</comment>
<gene>
    <name evidence="2" type="ORF">JVT61DRAFT_11461</name>
</gene>
<accession>A0A8I2YXZ6</accession>
<evidence type="ECO:0000313" key="3">
    <source>
        <dbReference type="Proteomes" id="UP000683000"/>
    </source>
</evidence>
<keyword evidence="3" id="KW-1185">Reference proteome</keyword>
<feature type="domain" description="DUF6532" evidence="1">
    <location>
        <begin position="20"/>
        <end position="115"/>
    </location>
</feature>
<evidence type="ECO:0000259" key="1">
    <source>
        <dbReference type="Pfam" id="PF20149"/>
    </source>
</evidence>
<evidence type="ECO:0000313" key="2">
    <source>
        <dbReference type="EMBL" id="KAG6379033.1"/>
    </source>
</evidence>
<dbReference type="Pfam" id="PF20149">
    <property type="entry name" value="DUF6532"/>
    <property type="match status" value="1"/>
</dbReference>
<organism evidence="2 3">
    <name type="scientific">Boletus reticuloceps</name>
    <dbReference type="NCBI Taxonomy" id="495285"/>
    <lineage>
        <taxon>Eukaryota</taxon>
        <taxon>Fungi</taxon>
        <taxon>Dikarya</taxon>
        <taxon>Basidiomycota</taxon>
        <taxon>Agaricomycotina</taxon>
        <taxon>Agaricomycetes</taxon>
        <taxon>Agaricomycetidae</taxon>
        <taxon>Boletales</taxon>
        <taxon>Boletineae</taxon>
        <taxon>Boletaceae</taxon>
        <taxon>Boletoideae</taxon>
        <taxon>Boletus</taxon>
    </lineage>
</organism>
<reference evidence="2" key="1">
    <citation type="submission" date="2021-03" db="EMBL/GenBank/DDBJ databases">
        <title>Evolutionary innovations through gain and loss of genes in the ectomycorrhizal Boletales.</title>
        <authorList>
            <person name="Wu G."/>
            <person name="Miyauchi S."/>
            <person name="Morin E."/>
            <person name="Yang Z.-L."/>
            <person name="Xu J."/>
            <person name="Martin F.M."/>
        </authorList>
    </citation>
    <scope>NUCLEOTIDE SEQUENCE</scope>
    <source>
        <strain evidence="2">BR01</strain>
    </source>
</reference>
<dbReference type="AlphaFoldDB" id="A0A8I2YXZ6"/>
<dbReference type="EMBL" id="JAGFBS010000005">
    <property type="protein sequence ID" value="KAG6379033.1"/>
    <property type="molecule type" value="Genomic_DNA"/>
</dbReference>
<dbReference type="Proteomes" id="UP000683000">
    <property type="component" value="Unassembled WGS sequence"/>
</dbReference>
<name>A0A8I2YXZ6_9AGAM</name>
<sequence>MAAEKHGFWPGAWKRLIDYAKTEFRVHLATQDAFPNLNHTKTYVITGIVRQILKHYKQNHIILEARMFSLYEQELYTLIYNNTSTFHCEIKKICFCDVITHYKLKLPSNLCEGDTLRWVRTHAAELI</sequence>
<dbReference type="InterPro" id="IPR045341">
    <property type="entry name" value="DUF6532"/>
</dbReference>
<proteinExistence type="predicted"/>